<organism evidence="2 3">
    <name type="scientific">Legionella bononiensis</name>
    <dbReference type="NCBI Taxonomy" id="2793102"/>
    <lineage>
        <taxon>Bacteria</taxon>
        <taxon>Pseudomonadati</taxon>
        <taxon>Pseudomonadota</taxon>
        <taxon>Gammaproteobacteria</taxon>
        <taxon>Legionellales</taxon>
        <taxon>Legionellaceae</taxon>
        <taxon>Legionella</taxon>
    </lineage>
</organism>
<proteinExistence type="predicted"/>
<dbReference type="RefSeq" id="WP_203112309.1">
    <property type="nucleotide sequence ID" value="NZ_JADOBG010000022.1"/>
</dbReference>
<protein>
    <recommendedName>
        <fullName evidence="4">Ankyrin repeat-containing protein</fullName>
    </recommendedName>
</protein>
<sequence length="337" mass="38150">MAAERRSFWHRFFDLPRNNESYLTYVLSLKFLWAPVTYTLFSFIDGLRSIFVDDEHNEDDLDNMDASYFIGNAPSLYKHNELSYGVSCSKGRGQADHMVQAFESNPYSNDEMGNTPLTGFLAERVFTKAQEYHRVGHKEIMSVLSKLCQLAQTSQSAQYLLTTPNHPRGEITSEIAARGMPVNSPLMLLVKAGDIEAVKMVLPYYSAEELMQPTPRGNSVFHIASITGQEELLNELKNRADELGIWNVFSELKNKAGYTAFDMLKALGTSKEYFRNLLDFSDAYLGGEEINKVAVTDQGSILVHMVRKGALDFYKNRTNNNNSVEQEHDIPAPFNRP</sequence>
<feature type="transmembrane region" description="Helical" evidence="1">
    <location>
        <begin position="21"/>
        <end position="41"/>
    </location>
</feature>
<keyword evidence="1" id="KW-1133">Transmembrane helix</keyword>
<name>A0ABS1WDA9_9GAMM</name>
<evidence type="ECO:0000313" key="3">
    <source>
        <dbReference type="Proteomes" id="UP000809910"/>
    </source>
</evidence>
<keyword evidence="1" id="KW-0472">Membrane</keyword>
<dbReference type="EMBL" id="JADWVN010000026">
    <property type="protein sequence ID" value="MBL7527334.1"/>
    <property type="molecule type" value="Genomic_DNA"/>
</dbReference>
<evidence type="ECO:0008006" key="4">
    <source>
        <dbReference type="Google" id="ProtNLM"/>
    </source>
</evidence>
<keyword evidence="3" id="KW-1185">Reference proteome</keyword>
<dbReference type="Proteomes" id="UP000809910">
    <property type="component" value="Unassembled WGS sequence"/>
</dbReference>
<dbReference type="SUPFAM" id="SSF48403">
    <property type="entry name" value="Ankyrin repeat"/>
    <property type="match status" value="1"/>
</dbReference>
<dbReference type="InterPro" id="IPR036770">
    <property type="entry name" value="Ankyrin_rpt-contain_sf"/>
</dbReference>
<reference evidence="2 3" key="1">
    <citation type="submission" date="2020-12" db="EMBL/GenBank/DDBJ databases">
        <title>WGS of Legionella: environmental sample.</title>
        <authorList>
            <person name="Cristino S."/>
            <person name="Girolamini L."/>
            <person name="Salaris S."/>
            <person name="Pascale M.R."/>
            <person name="Mazzotta M."/>
            <person name="Orsini M."/>
            <person name="Grottola A."/>
        </authorList>
    </citation>
    <scope>NUCLEOTIDE SEQUENCE [LARGE SCALE GENOMIC DNA]</scope>
    <source>
        <strain evidence="2 3">30cs62</strain>
    </source>
</reference>
<comment type="caution">
    <text evidence="2">The sequence shown here is derived from an EMBL/GenBank/DDBJ whole genome shotgun (WGS) entry which is preliminary data.</text>
</comment>
<evidence type="ECO:0000313" key="2">
    <source>
        <dbReference type="EMBL" id="MBL7527334.1"/>
    </source>
</evidence>
<keyword evidence="1" id="KW-0812">Transmembrane</keyword>
<dbReference type="Gene3D" id="1.25.40.20">
    <property type="entry name" value="Ankyrin repeat-containing domain"/>
    <property type="match status" value="1"/>
</dbReference>
<accession>A0ABS1WDA9</accession>
<gene>
    <name evidence="2" type="ORF">I5282_12240</name>
</gene>
<evidence type="ECO:0000256" key="1">
    <source>
        <dbReference type="SAM" id="Phobius"/>
    </source>
</evidence>